<dbReference type="SUPFAM" id="SSF55120">
    <property type="entry name" value="Pseudouridine synthase"/>
    <property type="match status" value="1"/>
</dbReference>
<sequence>MNEDLGIKYFYNRNLVEERNVDIKQHPSDFIVQEVADDKLCGFDFIIDLEKLFNSIDFLYCASNSDGLVVDDVKNKYPLRELFRVENINSNQEKNEFMNYLLKNLSTDDLKIGNHNLLEFINCKAIVEIKSKWNTIKEKEIRLCCGEGNKEMRTRIYRTLNRIPFIKSKTVDGQIVVENNSEGIFRAVVCKVMCNSMDISSRICRSLDLKNGKVGFAGNKDKKAVTFQEISIDANFECIFELAYEYYDDRIIDILKKRYKDPLNKFFRRNMQYSCDNIESVCEKLDKKHDIISLETFNLVNLSNYLIIKYISDKQIDRDSFLEIKNKIEAILETVPECDTILETVPECDAILETVPECD</sequence>
<evidence type="ECO:0008006" key="3">
    <source>
        <dbReference type="Google" id="ProtNLM"/>
    </source>
</evidence>
<organism evidence="1 2">
    <name type="scientific">Nosema granulosis</name>
    <dbReference type="NCBI Taxonomy" id="83296"/>
    <lineage>
        <taxon>Eukaryota</taxon>
        <taxon>Fungi</taxon>
        <taxon>Fungi incertae sedis</taxon>
        <taxon>Microsporidia</taxon>
        <taxon>Nosematidae</taxon>
        <taxon>Nosema</taxon>
    </lineage>
</organism>
<dbReference type="Proteomes" id="UP000740883">
    <property type="component" value="Unassembled WGS sequence"/>
</dbReference>
<dbReference type="EMBL" id="SBJO01000044">
    <property type="protein sequence ID" value="KAF9764015.1"/>
    <property type="molecule type" value="Genomic_DNA"/>
</dbReference>
<dbReference type="Gene3D" id="3.30.2350.20">
    <property type="entry name" value="TruD, catalytic domain"/>
    <property type="match status" value="1"/>
</dbReference>
<protein>
    <recommendedName>
        <fullName evidence="3">tRNA pseudouridine synthase D</fullName>
    </recommendedName>
</protein>
<dbReference type="PANTHER" id="PTHR13326">
    <property type="entry name" value="TRNA PSEUDOURIDINE SYNTHASE D"/>
    <property type="match status" value="1"/>
</dbReference>
<keyword evidence="2" id="KW-1185">Reference proteome</keyword>
<accession>A0A9P6GZG6</accession>
<evidence type="ECO:0000313" key="2">
    <source>
        <dbReference type="Proteomes" id="UP000740883"/>
    </source>
</evidence>
<comment type="caution">
    <text evidence="1">The sequence shown here is derived from an EMBL/GenBank/DDBJ whole genome shotgun (WGS) entry which is preliminary data.</text>
</comment>
<dbReference type="InterPro" id="IPR020119">
    <property type="entry name" value="PsdUridine_synth_TruD_CS"/>
</dbReference>
<dbReference type="GO" id="GO:0003723">
    <property type="term" value="F:RNA binding"/>
    <property type="evidence" value="ECO:0007669"/>
    <property type="project" value="InterPro"/>
</dbReference>
<dbReference type="InterPro" id="IPR042214">
    <property type="entry name" value="TruD_catalytic"/>
</dbReference>
<proteinExistence type="predicted"/>
<dbReference type="Pfam" id="PF01142">
    <property type="entry name" value="TruD"/>
    <property type="match status" value="1"/>
</dbReference>
<dbReference type="PANTHER" id="PTHR13326:SF21">
    <property type="entry name" value="PSEUDOURIDYLATE SYNTHASE PUS7L"/>
    <property type="match status" value="1"/>
</dbReference>
<feature type="non-terminal residue" evidence="1">
    <location>
        <position position="359"/>
    </location>
</feature>
<dbReference type="GO" id="GO:0001522">
    <property type="term" value="P:pseudouridine synthesis"/>
    <property type="evidence" value="ECO:0007669"/>
    <property type="project" value="InterPro"/>
</dbReference>
<dbReference type="PROSITE" id="PS01268">
    <property type="entry name" value="UPF0024"/>
    <property type="match status" value="1"/>
</dbReference>
<dbReference type="GO" id="GO:0009982">
    <property type="term" value="F:pseudouridine synthase activity"/>
    <property type="evidence" value="ECO:0007669"/>
    <property type="project" value="InterPro"/>
</dbReference>
<dbReference type="InterPro" id="IPR001656">
    <property type="entry name" value="PsdUridine_synth_TruD"/>
</dbReference>
<evidence type="ECO:0000313" key="1">
    <source>
        <dbReference type="EMBL" id="KAF9764015.1"/>
    </source>
</evidence>
<dbReference type="OrthoDB" id="447290at2759"/>
<dbReference type="InterPro" id="IPR020103">
    <property type="entry name" value="PsdUridine_synth_cat_dom_sf"/>
</dbReference>
<name>A0A9P6GZG6_9MICR</name>
<gene>
    <name evidence="1" type="ORF">NGRA_0910</name>
</gene>
<dbReference type="AlphaFoldDB" id="A0A9P6GZG6"/>
<reference evidence="1 2" key="1">
    <citation type="journal article" date="2020" name="Genome Biol. Evol.">
        <title>Comparative genomics of strictly vertically transmitted, feminizing microsporidia endosymbionts of amphipod crustaceans.</title>
        <authorList>
            <person name="Cormier A."/>
            <person name="Chebbi M.A."/>
            <person name="Giraud I."/>
            <person name="Wattier R."/>
            <person name="Teixeira M."/>
            <person name="Gilbert C."/>
            <person name="Rigaud T."/>
            <person name="Cordaux R."/>
        </authorList>
    </citation>
    <scope>NUCLEOTIDE SEQUENCE [LARGE SCALE GENOMIC DNA]</scope>
    <source>
        <strain evidence="1 2">Ou3-Ou53</strain>
    </source>
</reference>